<dbReference type="EMBL" id="NSKD01000003">
    <property type="protein sequence ID" value="PAU80719.1"/>
    <property type="molecule type" value="Genomic_DNA"/>
</dbReference>
<feature type="transmembrane region" description="Helical" evidence="1">
    <location>
        <begin position="116"/>
        <end position="134"/>
    </location>
</feature>
<comment type="caution">
    <text evidence="2">The sequence shown here is derived from an EMBL/GenBank/DDBJ whole genome shotgun (WGS) entry which is preliminary data.</text>
</comment>
<feature type="transmembrane region" description="Helical" evidence="1">
    <location>
        <begin position="58"/>
        <end position="77"/>
    </location>
</feature>
<evidence type="ECO:0008006" key="4">
    <source>
        <dbReference type="Google" id="ProtNLM"/>
    </source>
</evidence>
<sequence>MLGSLDTYALRDFVPVTPEVWARLFERLNEQVWPWQGLFLLLMLFALWRLYRGGSPTAGLALAACWCWSAVQFQFLLHTPLNWAASLMGWAFMVQAVLVLLVGLGGGWRFSGGLRAKLGVVLVLAGIVVLPVAGPLTGRSWAAFEVAGTAPTPTALVTLGMPLMARPISWVTGVIPVLWLVYSSVIWWVSGWLPGAVVAPLAIATLGVATGASPWSRGGEPS</sequence>
<accession>A0A2A2F7V0</accession>
<organism evidence="2 3">
    <name type="scientific">Halovibrio salipaludis</name>
    <dbReference type="NCBI Taxonomy" id="2032626"/>
    <lineage>
        <taxon>Bacteria</taxon>
        <taxon>Pseudomonadati</taxon>
        <taxon>Pseudomonadota</taxon>
        <taxon>Gammaproteobacteria</taxon>
        <taxon>Oceanospirillales</taxon>
        <taxon>Halomonadaceae</taxon>
        <taxon>Halovibrio</taxon>
    </lineage>
</organism>
<keyword evidence="1" id="KW-0812">Transmembrane</keyword>
<protein>
    <recommendedName>
        <fullName evidence="4">MFS transporter permease</fullName>
    </recommendedName>
</protein>
<reference evidence="2 3" key="1">
    <citation type="submission" date="2017-08" db="EMBL/GenBank/DDBJ databases">
        <title>Halovibrio sewagensis sp. nov., isolated from wastewater of high salinity.</title>
        <authorList>
            <person name="Dong X."/>
            <person name="Zhang G."/>
        </authorList>
    </citation>
    <scope>NUCLEOTIDE SEQUENCE [LARGE SCALE GENOMIC DNA]</scope>
    <source>
        <strain evidence="2 3">YL5-2</strain>
    </source>
</reference>
<keyword evidence="1" id="KW-0472">Membrane</keyword>
<dbReference type="Proteomes" id="UP000218896">
    <property type="component" value="Unassembled WGS sequence"/>
</dbReference>
<gene>
    <name evidence="2" type="ORF">CK501_09930</name>
</gene>
<name>A0A2A2F7V0_9GAMM</name>
<dbReference type="RefSeq" id="WP_095617550.1">
    <property type="nucleotide sequence ID" value="NZ_NSKD01000003.1"/>
</dbReference>
<evidence type="ECO:0000313" key="3">
    <source>
        <dbReference type="Proteomes" id="UP000218896"/>
    </source>
</evidence>
<proteinExistence type="predicted"/>
<keyword evidence="3" id="KW-1185">Reference proteome</keyword>
<feature type="transmembrane region" description="Helical" evidence="1">
    <location>
        <begin position="195"/>
        <end position="215"/>
    </location>
</feature>
<feature type="transmembrane region" description="Helical" evidence="1">
    <location>
        <begin position="168"/>
        <end position="189"/>
    </location>
</feature>
<evidence type="ECO:0000256" key="1">
    <source>
        <dbReference type="SAM" id="Phobius"/>
    </source>
</evidence>
<evidence type="ECO:0000313" key="2">
    <source>
        <dbReference type="EMBL" id="PAU80719.1"/>
    </source>
</evidence>
<feature type="transmembrane region" description="Helical" evidence="1">
    <location>
        <begin position="83"/>
        <end position="104"/>
    </location>
</feature>
<feature type="transmembrane region" description="Helical" evidence="1">
    <location>
        <begin position="33"/>
        <end position="51"/>
    </location>
</feature>
<dbReference type="OrthoDB" id="581693at2"/>
<keyword evidence="1" id="KW-1133">Transmembrane helix</keyword>
<dbReference type="AlphaFoldDB" id="A0A2A2F7V0"/>